<keyword evidence="11" id="KW-1185">Reference proteome</keyword>
<dbReference type="AlphaFoldDB" id="A0A7W6C0L7"/>
<evidence type="ECO:0000259" key="7">
    <source>
        <dbReference type="Pfam" id="PF00441"/>
    </source>
</evidence>
<dbReference type="GO" id="GO:0016627">
    <property type="term" value="F:oxidoreductase activity, acting on the CH-CH group of donors"/>
    <property type="evidence" value="ECO:0007669"/>
    <property type="project" value="InterPro"/>
</dbReference>
<dbReference type="GO" id="GO:0005886">
    <property type="term" value="C:plasma membrane"/>
    <property type="evidence" value="ECO:0007669"/>
    <property type="project" value="TreeGrafter"/>
</dbReference>
<dbReference type="Gene3D" id="1.10.540.10">
    <property type="entry name" value="Acyl-CoA dehydrogenase/oxidase, N-terminal domain"/>
    <property type="match status" value="1"/>
</dbReference>
<evidence type="ECO:0000259" key="9">
    <source>
        <dbReference type="Pfam" id="PF02771"/>
    </source>
</evidence>
<evidence type="ECO:0000256" key="5">
    <source>
        <dbReference type="ARBA" id="ARBA00023002"/>
    </source>
</evidence>
<reference evidence="10 11" key="1">
    <citation type="submission" date="2020-08" db="EMBL/GenBank/DDBJ databases">
        <title>Genomic Encyclopedia of Type Strains, Phase IV (KMG-IV): sequencing the most valuable type-strain genomes for metagenomic binning, comparative biology and taxonomic classification.</title>
        <authorList>
            <person name="Goeker M."/>
        </authorList>
    </citation>
    <scope>NUCLEOTIDE SEQUENCE [LARGE SCALE GENOMIC DNA]</scope>
    <source>
        <strain evidence="10 11">DSM 27568</strain>
    </source>
</reference>
<evidence type="ECO:0000256" key="4">
    <source>
        <dbReference type="ARBA" id="ARBA00022827"/>
    </source>
</evidence>
<evidence type="ECO:0000259" key="8">
    <source>
        <dbReference type="Pfam" id="PF02770"/>
    </source>
</evidence>
<dbReference type="Proteomes" id="UP000561459">
    <property type="component" value="Unassembled WGS sequence"/>
</dbReference>
<gene>
    <name evidence="10" type="ORF">GGR39_001969</name>
</gene>
<keyword evidence="5 6" id="KW-0560">Oxidoreductase</keyword>
<dbReference type="InterPro" id="IPR013786">
    <property type="entry name" value="AcylCoA_DH/ox_N"/>
</dbReference>
<dbReference type="InterPro" id="IPR006091">
    <property type="entry name" value="Acyl-CoA_Oxase/DH_mid-dom"/>
</dbReference>
<dbReference type="SUPFAM" id="SSF56645">
    <property type="entry name" value="Acyl-CoA dehydrogenase NM domain-like"/>
    <property type="match status" value="1"/>
</dbReference>
<organism evidence="10 11">
    <name type="scientific">Novosphingobium fluoreni</name>
    <dbReference type="NCBI Taxonomy" id="1391222"/>
    <lineage>
        <taxon>Bacteria</taxon>
        <taxon>Pseudomonadati</taxon>
        <taxon>Pseudomonadota</taxon>
        <taxon>Alphaproteobacteria</taxon>
        <taxon>Sphingomonadales</taxon>
        <taxon>Sphingomonadaceae</taxon>
        <taxon>Novosphingobium</taxon>
    </lineage>
</organism>
<dbReference type="PANTHER" id="PTHR43292">
    <property type="entry name" value="ACYL-COA DEHYDROGENASE"/>
    <property type="match status" value="1"/>
</dbReference>
<evidence type="ECO:0000256" key="3">
    <source>
        <dbReference type="ARBA" id="ARBA00022630"/>
    </source>
</evidence>
<dbReference type="EMBL" id="JACIDY010000004">
    <property type="protein sequence ID" value="MBB3940312.1"/>
    <property type="molecule type" value="Genomic_DNA"/>
</dbReference>
<dbReference type="InterPro" id="IPR037069">
    <property type="entry name" value="AcylCoA_DH/ox_N_sf"/>
</dbReference>
<evidence type="ECO:0000256" key="1">
    <source>
        <dbReference type="ARBA" id="ARBA00001974"/>
    </source>
</evidence>
<sequence>MREAIRADLPKDMAARQKAFSGNQSEAEDSLKWMGILEKRGWSVPHWPVEHGGTGWSPMQLHIFNEECANAWAPDSCWGATMMCGPVIYEFGSQEQKDRFLPAFRRGDYYLSQGFSEPGNGSDLARLRTAARREGDKYIVNGQKIWTSVAYAAEWGFFLVRTNPDVKPQAGISFLMIKLDSPGVTIRRIPQLNGEADLCEVFLDSVEVPAENLIGEEGMGWTYAKYLLDHERTTSSFIFFNKREMARAKEIARTETRHGKPLIEDPVIHARLMHLEAEVMALEWSVMRELCREEFKYNSTAAASTLKIAGSRLQQTINEFQVDMIGVRAMRKFPFEVADRTEAPLWPDYTENATPRALVMRAATIYGGTLQIQKGIISKLAFDL</sequence>
<comment type="caution">
    <text evidence="10">The sequence shown here is derived from an EMBL/GenBank/DDBJ whole genome shotgun (WGS) entry which is preliminary data.</text>
</comment>
<dbReference type="Pfam" id="PF02770">
    <property type="entry name" value="Acyl-CoA_dh_M"/>
    <property type="match status" value="1"/>
</dbReference>
<dbReference type="InterPro" id="IPR046373">
    <property type="entry name" value="Acyl-CoA_Oxase/DH_mid-dom_sf"/>
</dbReference>
<name>A0A7W6C0L7_9SPHN</name>
<feature type="domain" description="Acyl-CoA dehydrogenase/oxidase C-terminal" evidence="7">
    <location>
        <begin position="218"/>
        <end position="379"/>
    </location>
</feature>
<dbReference type="InterPro" id="IPR052161">
    <property type="entry name" value="Mycobact_Acyl-CoA_DH"/>
</dbReference>
<evidence type="ECO:0000256" key="2">
    <source>
        <dbReference type="ARBA" id="ARBA00009347"/>
    </source>
</evidence>
<protein>
    <submittedName>
        <fullName evidence="10">Alkylation response protein AidB-like acyl-CoA dehydrogenase</fullName>
    </submittedName>
</protein>
<dbReference type="InterPro" id="IPR009075">
    <property type="entry name" value="AcylCo_DH/oxidase_C"/>
</dbReference>
<dbReference type="Pfam" id="PF00441">
    <property type="entry name" value="Acyl-CoA_dh_1"/>
    <property type="match status" value="1"/>
</dbReference>
<dbReference type="InterPro" id="IPR009100">
    <property type="entry name" value="AcylCoA_DH/oxidase_NM_dom_sf"/>
</dbReference>
<dbReference type="Gene3D" id="1.20.140.10">
    <property type="entry name" value="Butyryl-CoA Dehydrogenase, subunit A, domain 3"/>
    <property type="match status" value="1"/>
</dbReference>
<keyword evidence="4 6" id="KW-0274">FAD</keyword>
<comment type="cofactor">
    <cofactor evidence="1 6">
        <name>FAD</name>
        <dbReference type="ChEBI" id="CHEBI:57692"/>
    </cofactor>
</comment>
<keyword evidence="3 6" id="KW-0285">Flavoprotein</keyword>
<dbReference type="Pfam" id="PF02771">
    <property type="entry name" value="Acyl-CoA_dh_N"/>
    <property type="match status" value="1"/>
</dbReference>
<accession>A0A7W6C0L7</accession>
<dbReference type="PANTHER" id="PTHR43292:SF3">
    <property type="entry name" value="ACYL-COA DEHYDROGENASE FADE29"/>
    <property type="match status" value="1"/>
</dbReference>
<feature type="domain" description="Acyl-CoA oxidase/dehydrogenase middle" evidence="8">
    <location>
        <begin position="114"/>
        <end position="206"/>
    </location>
</feature>
<evidence type="ECO:0000256" key="6">
    <source>
        <dbReference type="RuleBase" id="RU362125"/>
    </source>
</evidence>
<feature type="domain" description="Acyl-CoA dehydrogenase/oxidase N-terminal" evidence="9">
    <location>
        <begin position="32"/>
        <end position="107"/>
    </location>
</feature>
<dbReference type="GO" id="GO:0050660">
    <property type="term" value="F:flavin adenine dinucleotide binding"/>
    <property type="evidence" value="ECO:0007669"/>
    <property type="project" value="InterPro"/>
</dbReference>
<dbReference type="SUPFAM" id="SSF47203">
    <property type="entry name" value="Acyl-CoA dehydrogenase C-terminal domain-like"/>
    <property type="match status" value="1"/>
</dbReference>
<dbReference type="InterPro" id="IPR036250">
    <property type="entry name" value="AcylCo_DH-like_C"/>
</dbReference>
<dbReference type="Gene3D" id="2.40.110.10">
    <property type="entry name" value="Butyryl-CoA Dehydrogenase, subunit A, domain 2"/>
    <property type="match status" value="1"/>
</dbReference>
<proteinExistence type="inferred from homology"/>
<evidence type="ECO:0000313" key="10">
    <source>
        <dbReference type="EMBL" id="MBB3940312.1"/>
    </source>
</evidence>
<evidence type="ECO:0000313" key="11">
    <source>
        <dbReference type="Proteomes" id="UP000561459"/>
    </source>
</evidence>
<comment type="similarity">
    <text evidence="2 6">Belongs to the acyl-CoA dehydrogenase family.</text>
</comment>